<dbReference type="Proteomes" id="UP000007753">
    <property type="component" value="Plasmid pCHQ1"/>
</dbReference>
<keyword evidence="3" id="KW-1185">Reference proteome</keyword>
<name>D4Z8Z7_SPHIU</name>
<proteinExistence type="predicted"/>
<keyword evidence="1" id="KW-0472">Membrane</keyword>
<feature type="transmembrane region" description="Helical" evidence="1">
    <location>
        <begin position="7"/>
        <end position="26"/>
    </location>
</feature>
<dbReference type="EMBL" id="AP010805">
    <property type="protein sequence ID" value="BAI99079.1"/>
    <property type="molecule type" value="Genomic_DNA"/>
</dbReference>
<evidence type="ECO:0000313" key="3">
    <source>
        <dbReference type="Proteomes" id="UP000007753"/>
    </source>
</evidence>
<gene>
    <name evidence="2" type="ordered locus">SJA_P1-01270</name>
</gene>
<dbReference type="HOGENOM" id="CLU_2773782_0_0_5"/>
<dbReference type="AlphaFoldDB" id="D4Z8Z7"/>
<keyword evidence="1" id="KW-1133">Transmembrane helix</keyword>
<geneLocation type="plasmid" evidence="2 3">
    <name>pCHQ1</name>
</geneLocation>
<dbReference type="KEGG" id="sjp:SJA_P1-01270"/>
<sequence length="69" mass="7114">MTNNIGYAVAVGIVNGLLQLFHYQAGAPEGNATWAVIGLGLVLPAFLFIAAAMNFVAVLLLPLGGMTRA</sequence>
<keyword evidence="2" id="KW-0614">Plasmid</keyword>
<feature type="transmembrane region" description="Helical" evidence="1">
    <location>
        <begin position="32"/>
        <end position="61"/>
    </location>
</feature>
<evidence type="ECO:0000313" key="2">
    <source>
        <dbReference type="EMBL" id="BAI99079.1"/>
    </source>
</evidence>
<accession>D4Z8Z7</accession>
<protein>
    <submittedName>
        <fullName evidence="2">Uncharacterized protein</fullName>
    </submittedName>
</protein>
<organism evidence="2 3">
    <name type="scientific">Sphingobium indicum (strain DSM 16413 / CCM 7287 / MTCC 6362 / UT26 / NBRC 101211 / UT26S)</name>
    <name type="common">Sphingobium japonicum</name>
    <dbReference type="NCBI Taxonomy" id="452662"/>
    <lineage>
        <taxon>Bacteria</taxon>
        <taxon>Pseudomonadati</taxon>
        <taxon>Pseudomonadota</taxon>
        <taxon>Alphaproteobacteria</taxon>
        <taxon>Sphingomonadales</taxon>
        <taxon>Sphingomonadaceae</taxon>
        <taxon>Sphingobium</taxon>
    </lineage>
</organism>
<keyword evidence="1" id="KW-0812">Transmembrane</keyword>
<reference evidence="2 3" key="1">
    <citation type="journal article" date="2010" name="J. Bacteriol.">
        <title>Complete genome sequence of the representative gamma-hexachlorocyclohexane-degrading bacterium Sphingobium japonicum UT26.</title>
        <authorList>
            <person name="Nagata Y."/>
            <person name="Ohtsubo Y."/>
            <person name="Endo R."/>
            <person name="Ichikawa N."/>
            <person name="Ankai A."/>
            <person name="Oguchi A."/>
            <person name="Fukui S."/>
            <person name="Fujita N."/>
            <person name="Tsuda M."/>
        </authorList>
    </citation>
    <scope>NUCLEOTIDE SEQUENCE [LARGE SCALE GENOMIC DNA]</scope>
    <source>
        <strain evidence="3">DSM 16413 / CCM 7287 / MTCC 6362 / UT26 / NBRC 101211 / UT26S</strain>
        <plasmid evidence="2 3">pCHQ1</plasmid>
    </source>
</reference>
<evidence type="ECO:0000256" key="1">
    <source>
        <dbReference type="SAM" id="Phobius"/>
    </source>
</evidence>